<evidence type="ECO:0000256" key="3">
    <source>
        <dbReference type="ARBA" id="ARBA00022475"/>
    </source>
</evidence>
<dbReference type="PANTHER" id="PTHR32024">
    <property type="entry name" value="TRK SYSTEM POTASSIUM UPTAKE PROTEIN TRKG-RELATED"/>
    <property type="match status" value="1"/>
</dbReference>
<reference evidence="10 14" key="3">
    <citation type="submission" date="2019-07" db="EMBL/GenBank/DDBJ databases">
        <title>Genome assembly of a nasal isolate of Dolosigranulum pigrum from a chronic sinusitis patient.</title>
        <authorList>
            <person name="Baig S."/>
            <person name="Overballe-Petersen S."/>
            <person name="Kaspar U."/>
            <person name="Rendboe A."/>
            <person name="de Man T."/>
            <person name="Liu C."/>
            <person name="Price L.B."/>
            <person name="Stegger M."/>
            <person name="Becker K."/>
            <person name="Skytt Andersen P."/>
        </authorList>
    </citation>
    <scope>NUCLEOTIDE SEQUENCE [LARGE SCALE GENOMIC DNA]</scope>
    <source>
        <strain evidence="10 14">83VPs-KB5</strain>
    </source>
</reference>
<dbReference type="GeneID" id="42693735"/>
<feature type="transmembrane region" description="Helical" evidence="8">
    <location>
        <begin position="74"/>
        <end position="96"/>
    </location>
</feature>
<evidence type="ECO:0000313" key="13">
    <source>
        <dbReference type="Proteomes" id="UP000249099"/>
    </source>
</evidence>
<gene>
    <name evidence="11" type="ORF">B8A44_02180</name>
    <name evidence="9" type="ORF">BWX42_09075</name>
    <name evidence="10" type="ORF">FNV33_01455</name>
</gene>
<keyword evidence="2" id="KW-0813">Transport</keyword>
<keyword evidence="5 8" id="KW-1133">Transmembrane helix</keyword>
<reference evidence="11 13" key="2">
    <citation type="submission" date="2017-03" db="EMBL/GenBank/DDBJ databases">
        <title>wgs assembly of Dolosigranulum pigrum KPL CDC strains.</title>
        <authorList>
            <person name="Brugger S.D."/>
            <person name="Pettigrew M."/>
            <person name="Kong Y."/>
            <person name="Lemon K.P."/>
        </authorList>
    </citation>
    <scope>NUCLEOTIDE SEQUENCE [LARGE SCALE GENOMIC DNA]</scope>
    <source>
        <strain evidence="11 13">KPL1931_CDC4294-98</strain>
    </source>
</reference>
<feature type="transmembrane region" description="Helical" evidence="8">
    <location>
        <begin position="295"/>
        <end position="314"/>
    </location>
</feature>
<evidence type="ECO:0000313" key="11">
    <source>
        <dbReference type="EMBL" id="RAN64408.1"/>
    </source>
</evidence>
<dbReference type="RefSeq" id="WP_004634901.1">
    <property type="nucleotide sequence ID" value="NZ_CAJHJL010000004.1"/>
</dbReference>
<evidence type="ECO:0000256" key="1">
    <source>
        <dbReference type="ARBA" id="ARBA00004651"/>
    </source>
</evidence>
<comment type="subcellular location">
    <subcellularLocation>
        <location evidence="1">Cell membrane</location>
        <topology evidence="1">Multi-pass membrane protein</topology>
    </subcellularLocation>
</comment>
<organism evidence="9 12">
    <name type="scientific">Dolosigranulum pigrum</name>
    <dbReference type="NCBI Taxonomy" id="29394"/>
    <lineage>
        <taxon>Bacteria</taxon>
        <taxon>Bacillati</taxon>
        <taxon>Bacillota</taxon>
        <taxon>Bacilli</taxon>
        <taxon>Lactobacillales</taxon>
        <taxon>Carnobacteriaceae</taxon>
        <taxon>Dolosigranulum</taxon>
    </lineage>
</organism>
<feature type="transmembrane region" description="Helical" evidence="8">
    <location>
        <begin position="360"/>
        <end position="381"/>
    </location>
</feature>
<dbReference type="GO" id="GO:0008324">
    <property type="term" value="F:monoatomic cation transmembrane transporter activity"/>
    <property type="evidence" value="ECO:0007669"/>
    <property type="project" value="InterPro"/>
</dbReference>
<dbReference type="GO" id="GO:0030001">
    <property type="term" value="P:metal ion transport"/>
    <property type="evidence" value="ECO:0007669"/>
    <property type="project" value="UniProtKB-ARBA"/>
</dbReference>
<feature type="transmembrane region" description="Helical" evidence="8">
    <location>
        <begin position="241"/>
        <end position="260"/>
    </location>
</feature>
<evidence type="ECO:0000256" key="7">
    <source>
        <dbReference type="ARBA" id="ARBA00023136"/>
    </source>
</evidence>
<feature type="transmembrane region" description="Helical" evidence="8">
    <location>
        <begin position="43"/>
        <end position="62"/>
    </location>
</feature>
<evidence type="ECO:0000256" key="8">
    <source>
        <dbReference type="SAM" id="Phobius"/>
    </source>
</evidence>
<evidence type="ECO:0000313" key="14">
    <source>
        <dbReference type="Proteomes" id="UP000315953"/>
    </source>
</evidence>
<dbReference type="Proteomes" id="UP000249099">
    <property type="component" value="Unassembled WGS sequence"/>
</dbReference>
<dbReference type="Proteomes" id="UP000190409">
    <property type="component" value="Unassembled WGS sequence"/>
</dbReference>
<dbReference type="AlphaFoldDB" id="A0A1S8KQK8"/>
<keyword evidence="3" id="KW-1003">Cell membrane</keyword>
<evidence type="ECO:0000313" key="9">
    <source>
        <dbReference type="EMBL" id="OOL81831.1"/>
    </source>
</evidence>
<evidence type="ECO:0000313" key="10">
    <source>
        <dbReference type="EMBL" id="QDO90785.1"/>
    </source>
</evidence>
<keyword evidence="6" id="KW-0406">Ion transport</keyword>
<keyword evidence="4 8" id="KW-0812">Transmembrane</keyword>
<feature type="transmembrane region" description="Helical" evidence="8">
    <location>
        <begin position="417"/>
        <end position="437"/>
    </location>
</feature>
<sequence>MLHQFNKLSIPLKISLSFLVTVLIGSGLLSLPISQAHSSEAVFFDHLFTAISMVCVTGLYTQPVYLTYNLFGQVVSMILMSIGGLGILTIIAYLYYAINERVSFSEQVAVTEALNRESVEDFKPFIKSVFKFVAMVEVVGALLLMTYFIPDLGWKKGAFTSAFLSISAFNNAGFDNLGPTSLIAYSHVTIINIVIPMLIIFGGLGFSVWNDLKEHFKQATSWEDYISPKHLFRRLSLSSKVAITVTGALLLSGTVLFYLLEVGHTMVGSAFVDQLKISFFQSTTMRTAGFATVNYTKLHTATLLICTIFMFIGGSPGGTAGGVKTTTCAIIGKMILSEMRGEQQVIFFRRLIDKKAVQKSLIIAMTFLAIIVTSIIAITLLDSWVDLEFVIFEVVSALATVGVTADLTPELSRMSQTIIMVLMFIGRVGPITIFTALKLKKSSPDVQRATGQILIG</sequence>
<proteinExistence type="predicted"/>
<name>A0A1S8KQK8_9LACT</name>
<protein>
    <submittedName>
        <fullName evidence="10">Potassium transporter</fullName>
    </submittedName>
</protein>
<dbReference type="Pfam" id="PF02386">
    <property type="entry name" value="TrkH"/>
    <property type="match status" value="1"/>
</dbReference>
<accession>A0A1S8KQK8</accession>
<dbReference type="InterPro" id="IPR003445">
    <property type="entry name" value="Cat_transpt"/>
</dbReference>
<dbReference type="Proteomes" id="UP000315953">
    <property type="component" value="Chromosome"/>
</dbReference>
<keyword evidence="7 8" id="KW-0472">Membrane</keyword>
<dbReference type="EMBL" id="CP041626">
    <property type="protein sequence ID" value="QDO90785.1"/>
    <property type="molecule type" value="Genomic_DNA"/>
</dbReference>
<dbReference type="KEGG" id="dpm:FNV33_01455"/>
<feature type="transmembrane region" description="Helical" evidence="8">
    <location>
        <begin position="129"/>
        <end position="149"/>
    </location>
</feature>
<feature type="transmembrane region" description="Helical" evidence="8">
    <location>
        <begin position="12"/>
        <end position="31"/>
    </location>
</feature>
<evidence type="ECO:0000256" key="2">
    <source>
        <dbReference type="ARBA" id="ARBA00022448"/>
    </source>
</evidence>
<reference evidence="9 12" key="1">
    <citation type="submission" date="2017-01" db="EMBL/GenBank/DDBJ databases">
        <title>Complete Genome Sequence of Dolosigranulum pigrum isolated from a Patient with interstitial lung disease.</title>
        <authorList>
            <person name="Mukhopadhyay R."/>
            <person name="Joaquin J."/>
            <person name="Hogue R."/>
            <person name="Fitzgerald S."/>
            <person name="Jospin G."/>
            <person name="Eisen J.A."/>
            <person name="Chaturvedi V."/>
        </authorList>
    </citation>
    <scope>NUCLEOTIDE SEQUENCE [LARGE SCALE GENOMIC DNA]</scope>
    <source>
        <strain evidence="9 12">15S00348</strain>
    </source>
</reference>
<evidence type="ECO:0000313" key="12">
    <source>
        <dbReference type="Proteomes" id="UP000190409"/>
    </source>
</evidence>
<feature type="transmembrane region" description="Helical" evidence="8">
    <location>
        <begin position="184"/>
        <end position="209"/>
    </location>
</feature>
<evidence type="ECO:0000256" key="4">
    <source>
        <dbReference type="ARBA" id="ARBA00022692"/>
    </source>
</evidence>
<dbReference type="PANTHER" id="PTHR32024:SF1">
    <property type="entry name" value="KTR SYSTEM POTASSIUM UPTAKE PROTEIN B"/>
    <property type="match status" value="1"/>
</dbReference>
<dbReference type="GO" id="GO:0005886">
    <property type="term" value="C:plasma membrane"/>
    <property type="evidence" value="ECO:0007669"/>
    <property type="project" value="UniProtKB-SubCell"/>
</dbReference>
<evidence type="ECO:0000256" key="6">
    <source>
        <dbReference type="ARBA" id="ARBA00023065"/>
    </source>
</evidence>
<dbReference type="EMBL" id="MUYF01000003">
    <property type="protein sequence ID" value="OOL81831.1"/>
    <property type="molecule type" value="Genomic_DNA"/>
</dbReference>
<dbReference type="OrthoDB" id="9810952at2"/>
<dbReference type="EMBL" id="NAQV01000006">
    <property type="protein sequence ID" value="RAN64408.1"/>
    <property type="molecule type" value="Genomic_DNA"/>
</dbReference>
<evidence type="ECO:0000256" key="5">
    <source>
        <dbReference type="ARBA" id="ARBA00022989"/>
    </source>
</evidence>